<dbReference type="EMBL" id="NESQ01000240">
    <property type="protein sequence ID" value="PUU75244.1"/>
    <property type="molecule type" value="Genomic_DNA"/>
</dbReference>
<name>A0A2T6ZIK1_TUBBO</name>
<dbReference type="AlphaFoldDB" id="A0A2T6ZIK1"/>
<accession>A0A2T6ZIK1</accession>
<sequence>MAQAWTQSVASLESVFAVLSAHDHPFVMVGTYALRWMGVQLLPGYIMDILIRTSQVASICQAFPQTGEWLEVDESSIPGLATLSEREECRSVQRFKRCDDQWYISLCSENTYRLTVDSEKIQVPYPINFNSALVQSEFHPNPGDRSSDWKTRPYLMTDKDIAFVWPASGQVSFPVFIPTIPEFLDSCLYCIGGRNYRDYDDCDIPHGDMSYLARYILLDLPHQQDKLLSKVKNAKWLAEFFADRQWRQERRMRLVMERQVKSAANSKPGPQVPFATLPF</sequence>
<dbReference type="Proteomes" id="UP000244722">
    <property type="component" value="Unassembled WGS sequence"/>
</dbReference>
<evidence type="ECO:0000313" key="2">
    <source>
        <dbReference type="Proteomes" id="UP000244722"/>
    </source>
</evidence>
<dbReference type="OrthoDB" id="2959714at2759"/>
<evidence type="ECO:0000313" key="1">
    <source>
        <dbReference type="EMBL" id="PUU75244.1"/>
    </source>
</evidence>
<proteinExistence type="predicted"/>
<reference evidence="1 2" key="1">
    <citation type="submission" date="2017-04" db="EMBL/GenBank/DDBJ databases">
        <title>Draft genome sequence of Tuber borchii Vittad., a whitish edible truffle.</title>
        <authorList>
            <consortium name="DOE Joint Genome Institute"/>
            <person name="Murat C."/>
            <person name="Kuo A."/>
            <person name="Barry K.W."/>
            <person name="Clum A."/>
            <person name="Dockter R.B."/>
            <person name="Fauchery L."/>
            <person name="Iotti M."/>
            <person name="Kohler A."/>
            <person name="Labutti K."/>
            <person name="Lindquist E.A."/>
            <person name="Lipzen A."/>
            <person name="Ohm R.A."/>
            <person name="Wang M."/>
            <person name="Grigoriev I.V."/>
            <person name="Zambonelli A."/>
            <person name="Martin F.M."/>
        </authorList>
    </citation>
    <scope>NUCLEOTIDE SEQUENCE [LARGE SCALE GENOMIC DNA]</scope>
    <source>
        <strain evidence="1 2">Tbo3840</strain>
    </source>
</reference>
<keyword evidence="2" id="KW-1185">Reference proteome</keyword>
<protein>
    <submittedName>
        <fullName evidence="1">Uncharacterized protein</fullName>
    </submittedName>
</protein>
<gene>
    <name evidence="1" type="ORF">B9Z19DRAFT_1131621</name>
</gene>
<comment type="caution">
    <text evidence="1">The sequence shown here is derived from an EMBL/GenBank/DDBJ whole genome shotgun (WGS) entry which is preliminary data.</text>
</comment>
<organism evidence="1 2">
    <name type="scientific">Tuber borchii</name>
    <name type="common">White truffle</name>
    <dbReference type="NCBI Taxonomy" id="42251"/>
    <lineage>
        <taxon>Eukaryota</taxon>
        <taxon>Fungi</taxon>
        <taxon>Dikarya</taxon>
        <taxon>Ascomycota</taxon>
        <taxon>Pezizomycotina</taxon>
        <taxon>Pezizomycetes</taxon>
        <taxon>Pezizales</taxon>
        <taxon>Tuberaceae</taxon>
        <taxon>Tuber</taxon>
    </lineage>
</organism>